<feature type="coiled-coil region" evidence="1">
    <location>
        <begin position="38"/>
        <end position="137"/>
    </location>
</feature>
<feature type="region of interest" description="Disordered" evidence="2">
    <location>
        <begin position="1"/>
        <end position="31"/>
    </location>
</feature>
<dbReference type="GO" id="GO:0031083">
    <property type="term" value="C:BLOC-1 complex"/>
    <property type="evidence" value="ECO:0007669"/>
    <property type="project" value="TreeGrafter"/>
</dbReference>
<comment type="caution">
    <text evidence="3">The sequence shown here is derived from an EMBL/GenBank/DDBJ whole genome shotgun (WGS) entry which is preliminary data.</text>
</comment>
<keyword evidence="4" id="KW-1185">Reference proteome</keyword>
<protein>
    <submittedName>
        <fullName evidence="3">Uncharacterized protein</fullName>
    </submittedName>
</protein>
<evidence type="ECO:0000256" key="2">
    <source>
        <dbReference type="SAM" id="MobiDB-lite"/>
    </source>
</evidence>
<name>A0A8J2KP39_9HEXA</name>
<dbReference type="PANTHER" id="PTHR31328">
    <property type="entry name" value="BIOGENESIS OF LYSOSOME-RELATED ORGANELLES COMPLEX 1 SUBUNIT 6"/>
    <property type="match status" value="1"/>
</dbReference>
<sequence length="163" mass="18229">MMEESGKSEGNELKEVSSEQITEPEPITIPPAAVAGLLQSCGNELTEVQKELKELTGKQNEMITQIGEHNQMFQNSPQLQELKELMENMKSGLEKLTLVRQEMATIQDRSEKLKERAERLSGLRRAAERREEELVAQLDVGGDEQDTVVVAVQEQGNPDSNKP</sequence>
<evidence type="ECO:0000256" key="1">
    <source>
        <dbReference type="SAM" id="Coils"/>
    </source>
</evidence>
<dbReference type="GO" id="GO:0030133">
    <property type="term" value="C:transport vesicle"/>
    <property type="evidence" value="ECO:0007669"/>
    <property type="project" value="TreeGrafter"/>
</dbReference>
<proteinExistence type="predicted"/>
<reference evidence="3" key="1">
    <citation type="submission" date="2021-06" db="EMBL/GenBank/DDBJ databases">
        <authorList>
            <person name="Hodson N. C."/>
            <person name="Mongue J. A."/>
            <person name="Jaron S. K."/>
        </authorList>
    </citation>
    <scope>NUCLEOTIDE SEQUENCE</scope>
</reference>
<dbReference type="Pfam" id="PF14712">
    <property type="entry name" value="Snapin_Pallidin"/>
    <property type="match status" value="1"/>
</dbReference>
<dbReference type="OrthoDB" id="19659at2759"/>
<dbReference type="PANTHER" id="PTHR31328:SF2">
    <property type="entry name" value="BIOGENESIS OF LYSOSOME-RELATED ORGANELLES COMPLEX 1 SUBUNIT 6"/>
    <property type="match status" value="1"/>
</dbReference>
<evidence type="ECO:0000313" key="3">
    <source>
        <dbReference type="EMBL" id="CAG7816617.1"/>
    </source>
</evidence>
<gene>
    <name evidence="3" type="ORF">AFUS01_LOCUS27230</name>
</gene>
<accession>A0A8J2KP39</accession>
<dbReference type="Proteomes" id="UP000708208">
    <property type="component" value="Unassembled WGS sequence"/>
</dbReference>
<organism evidence="3 4">
    <name type="scientific">Allacma fusca</name>
    <dbReference type="NCBI Taxonomy" id="39272"/>
    <lineage>
        <taxon>Eukaryota</taxon>
        <taxon>Metazoa</taxon>
        <taxon>Ecdysozoa</taxon>
        <taxon>Arthropoda</taxon>
        <taxon>Hexapoda</taxon>
        <taxon>Collembola</taxon>
        <taxon>Symphypleona</taxon>
        <taxon>Sminthuridae</taxon>
        <taxon>Allacma</taxon>
    </lineage>
</organism>
<feature type="compositionally biased region" description="Basic and acidic residues" evidence="2">
    <location>
        <begin position="1"/>
        <end position="17"/>
    </location>
</feature>
<keyword evidence="1" id="KW-0175">Coiled coil</keyword>
<dbReference type="EMBL" id="CAJVCH010374418">
    <property type="protein sequence ID" value="CAG7816617.1"/>
    <property type="molecule type" value="Genomic_DNA"/>
</dbReference>
<evidence type="ECO:0000313" key="4">
    <source>
        <dbReference type="Proteomes" id="UP000708208"/>
    </source>
</evidence>
<dbReference type="InterPro" id="IPR028119">
    <property type="entry name" value="Snapin/Pallidin/Snn1"/>
</dbReference>
<dbReference type="AlphaFoldDB" id="A0A8J2KP39"/>